<feature type="compositionally biased region" description="Basic and acidic residues" evidence="1">
    <location>
        <begin position="25"/>
        <end position="39"/>
    </location>
</feature>
<evidence type="ECO:0000256" key="1">
    <source>
        <dbReference type="SAM" id="MobiDB-lite"/>
    </source>
</evidence>
<comment type="caution">
    <text evidence="2">The sequence shown here is derived from an EMBL/GenBank/DDBJ whole genome shotgun (WGS) entry which is preliminary data.</text>
</comment>
<evidence type="ECO:0000313" key="3">
    <source>
        <dbReference type="Proteomes" id="UP000784294"/>
    </source>
</evidence>
<reference evidence="2" key="1">
    <citation type="submission" date="2018-11" db="EMBL/GenBank/DDBJ databases">
        <authorList>
            <consortium name="Pathogen Informatics"/>
        </authorList>
    </citation>
    <scope>NUCLEOTIDE SEQUENCE</scope>
</reference>
<evidence type="ECO:0000313" key="2">
    <source>
        <dbReference type="EMBL" id="VEL07010.1"/>
    </source>
</evidence>
<gene>
    <name evidence="2" type="ORF">PXEA_LOCUS450</name>
</gene>
<dbReference type="EMBL" id="CAAALY010000821">
    <property type="protein sequence ID" value="VEL07010.1"/>
    <property type="molecule type" value="Genomic_DNA"/>
</dbReference>
<proteinExistence type="predicted"/>
<organism evidence="2 3">
    <name type="scientific">Protopolystoma xenopodis</name>
    <dbReference type="NCBI Taxonomy" id="117903"/>
    <lineage>
        <taxon>Eukaryota</taxon>
        <taxon>Metazoa</taxon>
        <taxon>Spiralia</taxon>
        <taxon>Lophotrochozoa</taxon>
        <taxon>Platyhelminthes</taxon>
        <taxon>Monogenea</taxon>
        <taxon>Polyopisthocotylea</taxon>
        <taxon>Polystomatidea</taxon>
        <taxon>Polystomatidae</taxon>
        <taxon>Protopolystoma</taxon>
    </lineage>
</organism>
<protein>
    <submittedName>
        <fullName evidence="2">Uncharacterized protein</fullName>
    </submittedName>
</protein>
<accession>A0A3S5AWN6</accession>
<sequence length="220" mass="24780">MRTKGIKQRNQSEPLLEAKEDDDDKVSRKEAITAKDHPFLEPVDEAACTGEDDNQEEAWGAGKAETCAKGHLTGGRRETLEFFTQFQGSWPGRLAMLPAFHLGRLITAIKCSFHLKQGRVKRFEGRLYQKATADSSSPAADWFYWKMHADAVSELISFDSGKKVLSFRPSYCGHHQSEVSWSQKVQVNESRGTHLVRSPLYACRDYDLPCPSILCVNPQC</sequence>
<dbReference type="Proteomes" id="UP000784294">
    <property type="component" value="Unassembled WGS sequence"/>
</dbReference>
<name>A0A3S5AWN6_9PLAT</name>
<keyword evidence="3" id="KW-1185">Reference proteome</keyword>
<dbReference type="AlphaFoldDB" id="A0A3S5AWN6"/>
<feature type="region of interest" description="Disordered" evidence="1">
    <location>
        <begin position="1"/>
        <end position="61"/>
    </location>
</feature>